<dbReference type="AlphaFoldDB" id="A0A1N7S300"/>
<name>A0A1N7S300_9BURK</name>
<dbReference type="EMBL" id="CYGY02000030">
    <property type="protein sequence ID" value="SIT41719.1"/>
    <property type="molecule type" value="Genomic_DNA"/>
</dbReference>
<dbReference type="SUPFAM" id="SSF52096">
    <property type="entry name" value="ClpP/crotonase"/>
    <property type="match status" value="1"/>
</dbReference>
<gene>
    <name evidence="3" type="ORF">BN2476_300151</name>
</gene>
<dbReference type="InterPro" id="IPR018376">
    <property type="entry name" value="Enoyl-CoA_hyd/isom_CS"/>
</dbReference>
<evidence type="ECO:0000313" key="3">
    <source>
        <dbReference type="EMBL" id="SIT41719.1"/>
    </source>
</evidence>
<comment type="caution">
    <text evidence="3">The sequence shown here is derived from an EMBL/GenBank/DDBJ whole genome shotgun (WGS) entry which is preliminary data.</text>
</comment>
<dbReference type="PROSITE" id="PS00166">
    <property type="entry name" value="ENOYL_COA_HYDRATASE"/>
    <property type="match status" value="1"/>
</dbReference>
<evidence type="ECO:0000256" key="2">
    <source>
        <dbReference type="RuleBase" id="RU003707"/>
    </source>
</evidence>
<dbReference type="InterPro" id="IPR029045">
    <property type="entry name" value="ClpP/crotonase-like_dom_sf"/>
</dbReference>
<dbReference type="Pfam" id="PF00378">
    <property type="entry name" value="ECH_1"/>
    <property type="match status" value="1"/>
</dbReference>
<keyword evidence="3" id="KW-0456">Lyase</keyword>
<dbReference type="InterPro" id="IPR001753">
    <property type="entry name" value="Enoyl-CoA_hydra/iso"/>
</dbReference>
<dbReference type="PANTHER" id="PTHR11941:SF54">
    <property type="entry name" value="ENOYL-COA HYDRATASE, MITOCHONDRIAL"/>
    <property type="match status" value="1"/>
</dbReference>
<reference evidence="3" key="1">
    <citation type="submission" date="2016-12" db="EMBL/GenBank/DDBJ databases">
        <authorList>
            <person name="Moulin L."/>
        </authorList>
    </citation>
    <scope>NUCLEOTIDE SEQUENCE [LARGE SCALE GENOMIC DNA]</scope>
    <source>
        <strain evidence="3">STM 7183</strain>
    </source>
</reference>
<dbReference type="GO" id="GO:0006635">
    <property type="term" value="P:fatty acid beta-oxidation"/>
    <property type="evidence" value="ECO:0007669"/>
    <property type="project" value="TreeGrafter"/>
</dbReference>
<evidence type="ECO:0000313" key="4">
    <source>
        <dbReference type="Proteomes" id="UP000195569"/>
    </source>
</evidence>
<keyword evidence="4" id="KW-1185">Reference proteome</keyword>
<dbReference type="GO" id="GO:0004300">
    <property type="term" value="F:enoyl-CoA hydratase activity"/>
    <property type="evidence" value="ECO:0007669"/>
    <property type="project" value="UniProtKB-EC"/>
</dbReference>
<dbReference type="CDD" id="cd06558">
    <property type="entry name" value="crotonase-like"/>
    <property type="match status" value="1"/>
</dbReference>
<accession>A0A1N7S300</accession>
<comment type="similarity">
    <text evidence="1 2">Belongs to the enoyl-CoA hydratase/isomerase family.</text>
</comment>
<dbReference type="Proteomes" id="UP000195569">
    <property type="component" value="Unassembled WGS sequence"/>
</dbReference>
<dbReference type="PANTHER" id="PTHR11941">
    <property type="entry name" value="ENOYL-COA HYDRATASE-RELATED"/>
    <property type="match status" value="1"/>
</dbReference>
<dbReference type="EC" id="4.2.1.17" evidence="3"/>
<protein>
    <submittedName>
        <fullName evidence="3">Enoyl-CoA hydratase</fullName>
        <ecNumber evidence="3">4.2.1.17</ecNumber>
    </submittedName>
</protein>
<dbReference type="Gene3D" id="3.90.226.10">
    <property type="entry name" value="2-enoyl-CoA Hydratase, Chain A, domain 1"/>
    <property type="match status" value="1"/>
</dbReference>
<proteinExistence type="inferred from homology"/>
<sequence length="281" mass="30427">MDLALSDKYMQFLDEMDTVGRFADGKLLAGKLGSIGLMLFNHPAKHNAVTLDMWRAIASVLTDFERDRTVRVAVYAGEGGKAFASGADISEFEQHRVDSAPSEPYTRIVTEARTKLASFAKPSIACLQGYCLGGGLAIAMEADLRVASADAWLGVPAARLGIAYNAHSIRRLVSLVGPSHARLLLYTARRFSGQEAFEMGLVDLIAHDAVEETLKLARTIAENAPLSVLASKMAVQQALSATGSPECDVVEEFSRRCLVSADFREGRLAFLEKRNPTFTGN</sequence>
<organism evidence="3 4">
    <name type="scientific">Paraburkholderia piptadeniae</name>
    <dbReference type="NCBI Taxonomy" id="1701573"/>
    <lineage>
        <taxon>Bacteria</taxon>
        <taxon>Pseudomonadati</taxon>
        <taxon>Pseudomonadota</taxon>
        <taxon>Betaproteobacteria</taxon>
        <taxon>Burkholderiales</taxon>
        <taxon>Burkholderiaceae</taxon>
        <taxon>Paraburkholderia</taxon>
    </lineage>
</organism>
<evidence type="ECO:0000256" key="1">
    <source>
        <dbReference type="ARBA" id="ARBA00005254"/>
    </source>
</evidence>
<dbReference type="NCBIfam" id="NF004781">
    <property type="entry name" value="PRK06127.1"/>
    <property type="match status" value="1"/>
</dbReference>